<gene>
    <name evidence="3" type="ORF">FCS05_19840</name>
    <name evidence="2" type="ORF">HNQ10_004291</name>
</gene>
<dbReference type="RefSeq" id="WP_129120525.1">
    <property type="nucleotide sequence ID" value="NZ_BSUI01000030.1"/>
</dbReference>
<evidence type="ECO:0000313" key="3">
    <source>
        <dbReference type="EMBL" id="TLK20824.1"/>
    </source>
</evidence>
<feature type="region of interest" description="Disordered" evidence="1">
    <location>
        <begin position="316"/>
        <end position="337"/>
    </location>
</feature>
<evidence type="ECO:0000256" key="1">
    <source>
        <dbReference type="SAM" id="MobiDB-lite"/>
    </source>
</evidence>
<feature type="compositionally biased region" description="Basic and acidic residues" evidence="1">
    <location>
        <begin position="328"/>
        <end position="337"/>
    </location>
</feature>
<name>A0AAJ5JWZ6_9DEIO</name>
<dbReference type="Proteomes" id="UP000536909">
    <property type="component" value="Unassembled WGS sequence"/>
</dbReference>
<reference evidence="2 5" key="2">
    <citation type="submission" date="2020-08" db="EMBL/GenBank/DDBJ databases">
        <title>Genomic Encyclopedia of Type Strains, Phase IV (KMG-IV): sequencing the most valuable type-strain genomes for metagenomic binning, comparative biology and taxonomic classification.</title>
        <authorList>
            <person name="Goeker M."/>
        </authorList>
    </citation>
    <scope>NUCLEOTIDE SEQUENCE [LARGE SCALE GENOMIC DNA]</scope>
    <source>
        <strain evidence="2 5">DSM 105434</strain>
    </source>
</reference>
<dbReference type="EMBL" id="JACHFV010000025">
    <property type="protein sequence ID" value="MBB5297418.1"/>
    <property type="molecule type" value="Genomic_DNA"/>
</dbReference>
<accession>A0AAJ5JWZ6</accession>
<protein>
    <submittedName>
        <fullName evidence="3">Uncharacterized protein</fullName>
    </submittedName>
</protein>
<reference evidence="3 4" key="1">
    <citation type="submission" date="2019-04" db="EMBL/GenBank/DDBJ databases">
        <title>Deinococcus metalilatus MA1002 mutant No.5.</title>
        <authorList>
            <person name="Park W."/>
            <person name="Park C."/>
        </authorList>
    </citation>
    <scope>NUCLEOTIDE SEQUENCE [LARGE SCALE GENOMIC DNA]</scope>
    <source>
        <strain evidence="3 4">MA1002-m5</strain>
    </source>
</reference>
<evidence type="ECO:0000313" key="5">
    <source>
        <dbReference type="Proteomes" id="UP000536909"/>
    </source>
</evidence>
<organism evidence="3 4">
    <name type="scientific">Deinococcus metallilatus</name>
    <dbReference type="NCBI Taxonomy" id="1211322"/>
    <lineage>
        <taxon>Bacteria</taxon>
        <taxon>Thermotogati</taxon>
        <taxon>Deinococcota</taxon>
        <taxon>Deinococci</taxon>
        <taxon>Deinococcales</taxon>
        <taxon>Deinococcaceae</taxon>
        <taxon>Deinococcus</taxon>
    </lineage>
</organism>
<sequence length="337" mass="37487">MPDVQDLTRALAEQLAAHRDHPNPRLKDFMRRRLDEAVAAVRAIPEDRDPHTAAARALAAVERTNLNWADKPPFGGRRGYVAQMDVIMEATAPAQPHGFLKVTVPVYFFIVDVDAYAWKVAVYVGGQWYTRHCAQPDEVQELGQTVQYGTGELVPYPWDERADFAPDPLDRVKEIPVEFPLLVRRFGRDWDGWRAWIPTPEGQPTPPPPFRIAASWRTRIPARSVDVLEKYVNKGGELSGFFYKLLSGDVFGAAATADEENAAAMGAMLALIASDFPGDCYGTPEAVRAWAGLNGQEDSPFEVPESWTAAVQDLQAQGPRYSDPEPEEAPRRTEGMN</sequence>
<dbReference type="EMBL" id="VBRC01000026">
    <property type="protein sequence ID" value="TLK20824.1"/>
    <property type="molecule type" value="Genomic_DNA"/>
</dbReference>
<dbReference type="Proteomes" id="UP000308000">
    <property type="component" value="Unassembled WGS sequence"/>
</dbReference>
<evidence type="ECO:0000313" key="4">
    <source>
        <dbReference type="Proteomes" id="UP000308000"/>
    </source>
</evidence>
<dbReference type="AlphaFoldDB" id="A0AAJ5JWZ6"/>
<keyword evidence="5" id="KW-1185">Reference proteome</keyword>
<comment type="caution">
    <text evidence="3">The sequence shown here is derived from an EMBL/GenBank/DDBJ whole genome shotgun (WGS) entry which is preliminary data.</text>
</comment>
<evidence type="ECO:0000313" key="2">
    <source>
        <dbReference type="EMBL" id="MBB5297418.1"/>
    </source>
</evidence>
<proteinExistence type="predicted"/>